<reference evidence="3" key="1">
    <citation type="submission" date="2014-09" db="EMBL/GenBank/DDBJ databases">
        <authorList>
            <person name="Aslett A.Martin."/>
        </authorList>
    </citation>
    <scope>NUCLEOTIDE SEQUENCE</scope>
    <source>
        <strain evidence="3">ED321 Heterogonic</strain>
    </source>
</reference>
<dbReference type="RefSeq" id="XP_024510196.1">
    <property type="nucleotide sequence ID" value="XM_024644659.1"/>
</dbReference>
<accession>A0A090LMB8</accession>
<reference evidence="4" key="2">
    <citation type="submission" date="2014-09" db="EMBL/GenBank/DDBJ databases">
        <authorList>
            <person name="Martin A.A."/>
        </authorList>
    </citation>
    <scope>NUCLEOTIDE SEQUENCE</scope>
    <source>
        <strain evidence="4">ED321</strain>
    </source>
</reference>
<dbReference type="CTD" id="36383380"/>
<dbReference type="WBParaSite" id="SRAE_X000032800.1">
    <property type="protein sequence ID" value="SRAE_X000032800.1"/>
    <property type="gene ID" value="WBGene00265886"/>
</dbReference>
<evidence type="ECO:0000313" key="5">
    <source>
        <dbReference type="WBParaSite" id="SRAE_X000032800.1"/>
    </source>
</evidence>
<evidence type="ECO:0000313" key="4">
    <source>
        <dbReference type="Proteomes" id="UP000035682"/>
    </source>
</evidence>
<keyword evidence="1" id="KW-0175">Coiled coil</keyword>
<dbReference type="AlphaFoldDB" id="A0A090LMB8"/>
<evidence type="ECO:0000313" key="6">
    <source>
        <dbReference type="WormBase" id="SRAE_X000032800"/>
    </source>
</evidence>
<evidence type="ECO:0000256" key="2">
    <source>
        <dbReference type="SAM" id="MobiDB-lite"/>
    </source>
</evidence>
<feature type="region of interest" description="Disordered" evidence="2">
    <location>
        <begin position="22"/>
        <end position="42"/>
    </location>
</feature>
<name>A0A090LMB8_STRRB</name>
<evidence type="ECO:0000256" key="1">
    <source>
        <dbReference type="SAM" id="Coils"/>
    </source>
</evidence>
<keyword evidence="4" id="KW-1185">Reference proteome</keyword>
<dbReference type="WormBase" id="SRAE_X000032800">
    <property type="protein sequence ID" value="SRP06303"/>
    <property type="gene ID" value="WBGene00265886"/>
</dbReference>
<sequence>MGCLIKNYILELISKMMKKIKNDQNETKEESSLRNKLVNDEKYKNNRTKMEEELFNFRTPERLPPLINHAPRKKKKKMYISTRVKDRRCEIDNQSLKFGSSEAALAALDKQLEELEKEVMKKVMKKFMEFRKNSTH</sequence>
<proteinExistence type="predicted"/>
<reference evidence="5" key="3">
    <citation type="submission" date="2020-12" db="UniProtKB">
        <authorList>
            <consortium name="WormBaseParasite"/>
        </authorList>
    </citation>
    <scope>IDENTIFICATION</scope>
</reference>
<protein>
    <submittedName>
        <fullName evidence="3 5">Uncharacterized protein</fullName>
    </submittedName>
</protein>
<feature type="coiled-coil region" evidence="1">
    <location>
        <begin position="98"/>
        <end position="125"/>
    </location>
</feature>
<evidence type="ECO:0000313" key="3">
    <source>
        <dbReference type="EMBL" id="CEF71000.1"/>
    </source>
</evidence>
<gene>
    <name evidence="3 5 6" type="ORF">SRAE_X000032800</name>
</gene>
<dbReference type="Proteomes" id="UP000035682">
    <property type="component" value="Unplaced"/>
</dbReference>
<dbReference type="GeneID" id="36383380"/>
<organism evidence="3">
    <name type="scientific">Strongyloides ratti</name>
    <name type="common">Parasitic roundworm</name>
    <dbReference type="NCBI Taxonomy" id="34506"/>
    <lineage>
        <taxon>Eukaryota</taxon>
        <taxon>Metazoa</taxon>
        <taxon>Ecdysozoa</taxon>
        <taxon>Nematoda</taxon>
        <taxon>Chromadorea</taxon>
        <taxon>Rhabditida</taxon>
        <taxon>Tylenchina</taxon>
        <taxon>Panagrolaimomorpha</taxon>
        <taxon>Strongyloidoidea</taxon>
        <taxon>Strongyloididae</taxon>
        <taxon>Strongyloides</taxon>
    </lineage>
</organism>
<dbReference type="EMBL" id="LN609530">
    <property type="protein sequence ID" value="CEF71000.1"/>
    <property type="molecule type" value="Genomic_DNA"/>
</dbReference>